<name>A0A926DBM4_9FIRM</name>
<dbReference type="RefSeq" id="WP_249319651.1">
    <property type="nucleotide sequence ID" value="NZ_JACRSN010000011.1"/>
</dbReference>
<feature type="signal peptide" evidence="1">
    <location>
        <begin position="1"/>
        <end position="24"/>
    </location>
</feature>
<organism evidence="2 3">
    <name type="scientific">Yeguia hominis</name>
    <dbReference type="NCBI Taxonomy" id="2763662"/>
    <lineage>
        <taxon>Bacteria</taxon>
        <taxon>Bacillati</taxon>
        <taxon>Bacillota</taxon>
        <taxon>Clostridia</taxon>
        <taxon>Eubacteriales</taxon>
        <taxon>Yeguiaceae</taxon>
        <taxon>Yeguia</taxon>
    </lineage>
</organism>
<sequence>MRCKRILIMILVVITLMCMTSCQESEKVDKPHVPMQTVTIKGTDGYIDIEAKLPKGWIPYSTSGFVFEIYDSNSIDLSDFDVLDSALETIPHTLSIYNYNPGNSENIKEEYESYFNGKFPKKPETVVEDAEWEYSFLKGKYGRLLLRKGNYTYNGKEYIDIMCYREDIPYAVHGTISMDVELSSGELVPYIASTLKTT</sequence>
<dbReference type="Proteomes" id="UP000651482">
    <property type="component" value="Unassembled WGS sequence"/>
</dbReference>
<reference evidence="2" key="1">
    <citation type="submission" date="2020-08" db="EMBL/GenBank/DDBJ databases">
        <title>Genome public.</title>
        <authorList>
            <person name="Liu C."/>
            <person name="Sun Q."/>
        </authorList>
    </citation>
    <scope>NUCLEOTIDE SEQUENCE</scope>
    <source>
        <strain evidence="2">NSJ-40</strain>
    </source>
</reference>
<feature type="chain" id="PRO_5037484073" description="Lipoprotein" evidence="1">
    <location>
        <begin position="25"/>
        <end position="198"/>
    </location>
</feature>
<proteinExistence type="predicted"/>
<keyword evidence="1" id="KW-0732">Signal</keyword>
<evidence type="ECO:0000313" key="3">
    <source>
        <dbReference type="Proteomes" id="UP000651482"/>
    </source>
</evidence>
<evidence type="ECO:0008006" key="4">
    <source>
        <dbReference type="Google" id="ProtNLM"/>
    </source>
</evidence>
<evidence type="ECO:0000256" key="1">
    <source>
        <dbReference type="SAM" id="SignalP"/>
    </source>
</evidence>
<dbReference type="AlphaFoldDB" id="A0A926DBM4"/>
<gene>
    <name evidence="2" type="ORF">IAG03_08305</name>
</gene>
<keyword evidence="3" id="KW-1185">Reference proteome</keyword>
<evidence type="ECO:0000313" key="2">
    <source>
        <dbReference type="EMBL" id="MBC8534000.1"/>
    </source>
</evidence>
<comment type="caution">
    <text evidence="2">The sequence shown here is derived from an EMBL/GenBank/DDBJ whole genome shotgun (WGS) entry which is preliminary data.</text>
</comment>
<accession>A0A926DBM4</accession>
<protein>
    <recommendedName>
        <fullName evidence="4">Lipoprotein</fullName>
    </recommendedName>
</protein>
<dbReference type="EMBL" id="JACRSN010000011">
    <property type="protein sequence ID" value="MBC8534000.1"/>
    <property type="molecule type" value="Genomic_DNA"/>
</dbReference>